<keyword evidence="2" id="KW-0966">Cell projection</keyword>
<keyword evidence="2" id="KW-0969">Cilium</keyword>
<evidence type="ECO:0000313" key="3">
    <source>
        <dbReference type="EMBL" id="MBM7851398.1"/>
    </source>
</evidence>
<keyword evidence="4" id="KW-1185">Reference proteome</keyword>
<dbReference type="Proteomes" id="UP000758856">
    <property type="component" value="Unassembled WGS sequence"/>
</dbReference>
<keyword evidence="2" id="KW-0282">Flagellum</keyword>
<feature type="region of interest" description="Disordered" evidence="1">
    <location>
        <begin position="1"/>
        <end position="28"/>
    </location>
</feature>
<reference evidence="2" key="1">
    <citation type="journal article" date="2014" name="Int. J. Syst. Evol. Microbiol.">
        <title>Complete genome sequence of Corynebacterium casei LMG S-19264T (=DSM 44701T), isolated from a smear-ripened cheese.</title>
        <authorList>
            <consortium name="US DOE Joint Genome Institute (JGI-PGF)"/>
            <person name="Walter F."/>
            <person name="Albersmeier A."/>
            <person name="Kalinowski J."/>
            <person name="Ruckert C."/>
        </authorList>
    </citation>
    <scope>NUCLEOTIDE SEQUENCE</scope>
    <source>
        <strain evidence="2">VKM B-1606</strain>
    </source>
</reference>
<evidence type="ECO:0000256" key="1">
    <source>
        <dbReference type="SAM" id="MobiDB-lite"/>
    </source>
</evidence>
<proteinExistence type="predicted"/>
<dbReference type="AlphaFoldDB" id="A0A9W6ISE4"/>
<evidence type="ECO:0000313" key="4">
    <source>
        <dbReference type="Proteomes" id="UP000758856"/>
    </source>
</evidence>
<dbReference type="EMBL" id="JAFBCY010000002">
    <property type="protein sequence ID" value="MBM7851398.1"/>
    <property type="molecule type" value="Genomic_DNA"/>
</dbReference>
<sequence length="123" mass="13025">MSGQRTPAAGGAFRLPDAQGGEAARGAAPLRAAPSLDALIALQEMIETPTERRRKAVKRGRGLLDSLDALKLALLDGRVDDRALATMSARLDGGRERTGDPGLDDTLAAIDLRVRVELAKRRG</sequence>
<evidence type="ECO:0000313" key="2">
    <source>
        <dbReference type="EMBL" id="GLK54455.1"/>
    </source>
</evidence>
<reference evidence="3 4" key="2">
    <citation type="submission" date="2021-01" db="EMBL/GenBank/DDBJ databases">
        <title>Genomic Encyclopedia of Type Strains, Phase IV (KMG-IV): sequencing the most valuable type-strain genomes for metagenomic binning, comparative biology and taxonomic classification.</title>
        <authorList>
            <person name="Goeker M."/>
        </authorList>
    </citation>
    <scope>NUCLEOTIDE SEQUENCE [LARGE SCALE GENOMIC DNA]</scope>
    <source>
        <strain evidence="3 4">DSM 6130</strain>
    </source>
</reference>
<accession>A0A9W6ISE4</accession>
<dbReference type="Proteomes" id="UP001143400">
    <property type="component" value="Unassembled WGS sequence"/>
</dbReference>
<protein>
    <submittedName>
        <fullName evidence="2">Flagellar assembly protein FliX</fullName>
    </submittedName>
</protein>
<evidence type="ECO:0000313" key="5">
    <source>
        <dbReference type="Proteomes" id="UP001143400"/>
    </source>
</evidence>
<organism evidence="2 5">
    <name type="scientific">Methylopila capsulata</name>
    <dbReference type="NCBI Taxonomy" id="61654"/>
    <lineage>
        <taxon>Bacteria</taxon>
        <taxon>Pseudomonadati</taxon>
        <taxon>Pseudomonadota</taxon>
        <taxon>Alphaproteobacteria</taxon>
        <taxon>Hyphomicrobiales</taxon>
        <taxon>Methylopilaceae</taxon>
        <taxon>Methylopila</taxon>
    </lineage>
</organism>
<dbReference type="EMBL" id="BSFF01000001">
    <property type="protein sequence ID" value="GLK54455.1"/>
    <property type="molecule type" value="Genomic_DNA"/>
</dbReference>
<dbReference type="GO" id="GO:0044781">
    <property type="term" value="P:bacterial-type flagellum organization"/>
    <property type="evidence" value="ECO:0007669"/>
    <property type="project" value="InterPro"/>
</dbReference>
<comment type="caution">
    <text evidence="2">The sequence shown here is derived from an EMBL/GenBank/DDBJ whole genome shotgun (WGS) entry which is preliminary data.</text>
</comment>
<reference evidence="2" key="3">
    <citation type="submission" date="2023-01" db="EMBL/GenBank/DDBJ databases">
        <authorList>
            <person name="Sun Q."/>
            <person name="Evtushenko L."/>
        </authorList>
    </citation>
    <scope>NUCLEOTIDE SEQUENCE</scope>
    <source>
        <strain evidence="2">VKM B-1606</strain>
    </source>
</reference>
<dbReference type="Pfam" id="PF10768">
    <property type="entry name" value="FliX"/>
    <property type="match status" value="1"/>
</dbReference>
<gene>
    <name evidence="2" type="primary">fliX</name>
    <name evidence="2" type="ORF">GCM10008170_04740</name>
    <name evidence="3" type="ORF">JOD31_001623</name>
</gene>
<dbReference type="InterPro" id="IPR019704">
    <property type="entry name" value="Flagellar_assmbl_FliX_class2"/>
</dbReference>
<name>A0A9W6ISE4_9HYPH</name>